<evidence type="ECO:0000256" key="4">
    <source>
        <dbReference type="PROSITE-ProRule" id="PRU00146"/>
    </source>
</evidence>
<feature type="non-terminal residue" evidence="7">
    <location>
        <position position="1"/>
    </location>
</feature>
<dbReference type="InterPro" id="IPR011011">
    <property type="entry name" value="Znf_FYVE_PHD"/>
</dbReference>
<sequence>VWAMSRSDSPRPGSALGGASSVLAGSDTEGWLARTLQLLASSRPDSVQQLRELLDQAIGSEQAPGGSAAQQQQQHSVRNSNNGQVVGEPEKKKAKMTNSESRLRLIDVFSGDGGASASGSPDTGSGSLSKSRSRPELSSSDQLSTAPAWQSDPAHCCVKCRSSRGQLVDCFDCKDMYHLDCHNPPVSESEVSDQRSVWYCLRCRRKGRQSAVAADLPVRPPAASSGGSAAAAAASSAAASSGGHKIKAAAAAAGPASELAPAKKRPKRD</sequence>
<keyword evidence="8" id="KW-1185">Reference proteome</keyword>
<feature type="region of interest" description="Disordered" evidence="5">
    <location>
        <begin position="52"/>
        <end position="148"/>
    </location>
</feature>
<evidence type="ECO:0000313" key="7">
    <source>
        <dbReference type="EMBL" id="PAA79563.1"/>
    </source>
</evidence>
<dbReference type="PROSITE" id="PS50016">
    <property type="entry name" value="ZF_PHD_2"/>
    <property type="match status" value="1"/>
</dbReference>
<feature type="region of interest" description="Disordered" evidence="5">
    <location>
        <begin position="1"/>
        <end position="23"/>
    </location>
</feature>
<feature type="domain" description="PHD-type" evidence="6">
    <location>
        <begin position="154"/>
        <end position="206"/>
    </location>
</feature>
<dbReference type="SMART" id="SM00249">
    <property type="entry name" value="PHD"/>
    <property type="match status" value="1"/>
</dbReference>
<dbReference type="Gene3D" id="3.30.40.10">
    <property type="entry name" value="Zinc/RING finger domain, C3HC4 (zinc finger)"/>
    <property type="match status" value="1"/>
</dbReference>
<dbReference type="GO" id="GO:0008270">
    <property type="term" value="F:zinc ion binding"/>
    <property type="evidence" value="ECO:0007669"/>
    <property type="project" value="UniProtKB-KW"/>
</dbReference>
<evidence type="ECO:0000256" key="1">
    <source>
        <dbReference type="ARBA" id="ARBA00022723"/>
    </source>
</evidence>
<dbReference type="InterPro" id="IPR001965">
    <property type="entry name" value="Znf_PHD"/>
</dbReference>
<dbReference type="Pfam" id="PF00628">
    <property type="entry name" value="PHD"/>
    <property type="match status" value="1"/>
</dbReference>
<gene>
    <name evidence="7" type="ORF">BOX15_Mlig005280g2</name>
</gene>
<dbReference type="InterPro" id="IPR019787">
    <property type="entry name" value="Znf_PHD-finger"/>
</dbReference>
<dbReference type="EMBL" id="NIVC01000628">
    <property type="protein sequence ID" value="PAA79563.1"/>
    <property type="molecule type" value="Genomic_DNA"/>
</dbReference>
<feature type="compositionally biased region" description="Low complexity" evidence="5">
    <location>
        <begin position="117"/>
        <end position="140"/>
    </location>
</feature>
<keyword evidence="1" id="KW-0479">Metal-binding</keyword>
<dbReference type="STRING" id="282301.A0A267G0N8"/>
<feature type="compositionally biased region" description="Low complexity" evidence="5">
    <location>
        <begin position="221"/>
        <end position="260"/>
    </location>
</feature>
<evidence type="ECO:0000256" key="2">
    <source>
        <dbReference type="ARBA" id="ARBA00022771"/>
    </source>
</evidence>
<dbReference type="AlphaFoldDB" id="A0A267G0N8"/>
<evidence type="ECO:0000256" key="3">
    <source>
        <dbReference type="ARBA" id="ARBA00022833"/>
    </source>
</evidence>
<feature type="compositionally biased region" description="Low complexity" evidence="5">
    <location>
        <begin position="59"/>
        <end position="76"/>
    </location>
</feature>
<dbReference type="OrthoDB" id="5846437at2759"/>
<feature type="region of interest" description="Disordered" evidence="5">
    <location>
        <begin position="216"/>
        <end position="269"/>
    </location>
</feature>
<evidence type="ECO:0000256" key="5">
    <source>
        <dbReference type="SAM" id="MobiDB-lite"/>
    </source>
</evidence>
<protein>
    <recommendedName>
        <fullName evidence="6">PHD-type domain-containing protein</fullName>
    </recommendedName>
</protein>
<proteinExistence type="predicted"/>
<keyword evidence="3" id="KW-0862">Zinc</keyword>
<name>A0A267G0N8_9PLAT</name>
<evidence type="ECO:0000259" key="6">
    <source>
        <dbReference type="PROSITE" id="PS50016"/>
    </source>
</evidence>
<dbReference type="InterPro" id="IPR019786">
    <property type="entry name" value="Zinc_finger_PHD-type_CS"/>
</dbReference>
<reference evidence="7 8" key="1">
    <citation type="submission" date="2017-06" db="EMBL/GenBank/DDBJ databases">
        <title>A platform for efficient transgenesis in Macrostomum lignano, a flatworm model organism for stem cell research.</title>
        <authorList>
            <person name="Berezikov E."/>
        </authorList>
    </citation>
    <scope>NUCLEOTIDE SEQUENCE [LARGE SCALE GENOMIC DNA]</scope>
    <source>
        <strain evidence="7">DV1</strain>
        <tissue evidence="7">Whole organism</tissue>
    </source>
</reference>
<accession>A0A267G0N8</accession>
<dbReference type="SUPFAM" id="SSF57903">
    <property type="entry name" value="FYVE/PHD zinc finger"/>
    <property type="match status" value="1"/>
</dbReference>
<dbReference type="InterPro" id="IPR013083">
    <property type="entry name" value="Znf_RING/FYVE/PHD"/>
</dbReference>
<keyword evidence="2 4" id="KW-0863">Zinc-finger</keyword>
<evidence type="ECO:0000313" key="8">
    <source>
        <dbReference type="Proteomes" id="UP000215902"/>
    </source>
</evidence>
<comment type="caution">
    <text evidence="7">The sequence shown here is derived from an EMBL/GenBank/DDBJ whole genome shotgun (WGS) entry which is preliminary data.</text>
</comment>
<organism evidence="7 8">
    <name type="scientific">Macrostomum lignano</name>
    <dbReference type="NCBI Taxonomy" id="282301"/>
    <lineage>
        <taxon>Eukaryota</taxon>
        <taxon>Metazoa</taxon>
        <taxon>Spiralia</taxon>
        <taxon>Lophotrochozoa</taxon>
        <taxon>Platyhelminthes</taxon>
        <taxon>Rhabditophora</taxon>
        <taxon>Macrostomorpha</taxon>
        <taxon>Macrostomida</taxon>
        <taxon>Macrostomidae</taxon>
        <taxon>Macrostomum</taxon>
    </lineage>
</organism>
<dbReference type="Proteomes" id="UP000215902">
    <property type="component" value="Unassembled WGS sequence"/>
</dbReference>
<dbReference type="PROSITE" id="PS01359">
    <property type="entry name" value="ZF_PHD_1"/>
    <property type="match status" value="1"/>
</dbReference>